<evidence type="ECO:0000313" key="2">
    <source>
        <dbReference type="Proteomes" id="UP001569428"/>
    </source>
</evidence>
<organism evidence="1 2">
    <name type="scientific">Microbulbifer epialgicus</name>
    <dbReference type="NCBI Taxonomy" id="393907"/>
    <lineage>
        <taxon>Bacteria</taxon>
        <taxon>Pseudomonadati</taxon>
        <taxon>Pseudomonadota</taxon>
        <taxon>Gammaproteobacteria</taxon>
        <taxon>Cellvibrionales</taxon>
        <taxon>Microbulbiferaceae</taxon>
        <taxon>Microbulbifer</taxon>
    </lineage>
</organism>
<keyword evidence="2" id="KW-1185">Reference proteome</keyword>
<proteinExistence type="predicted"/>
<gene>
    <name evidence="1" type="ORF">ACCI49_19130</name>
</gene>
<evidence type="ECO:0000313" key="1">
    <source>
        <dbReference type="EMBL" id="MFA0813025.1"/>
    </source>
</evidence>
<name>A0ABV4P5R1_9GAMM</name>
<accession>A0ABV4P5R1</accession>
<dbReference type="EMBL" id="JBGMEK010000066">
    <property type="protein sequence ID" value="MFA0813025.1"/>
    <property type="molecule type" value="Genomic_DNA"/>
</dbReference>
<protein>
    <submittedName>
        <fullName evidence="1">Uncharacterized protein</fullName>
    </submittedName>
</protein>
<sequence>MIPLVVVLLDQELIIENDEDANVLLNEAEWRGYNDSDPNAAHVGGEGVYIFVDRNGA</sequence>
<reference evidence="1 2" key="1">
    <citation type="submission" date="2024-08" db="EMBL/GenBank/DDBJ databases">
        <authorList>
            <person name="Ishaq N."/>
        </authorList>
    </citation>
    <scope>NUCLEOTIDE SEQUENCE [LARGE SCALE GENOMIC DNA]</scope>
    <source>
        <strain evidence="1 2">DSM 18651</strain>
    </source>
</reference>
<dbReference type="Proteomes" id="UP001569428">
    <property type="component" value="Unassembled WGS sequence"/>
</dbReference>
<dbReference type="RefSeq" id="WP_371840769.1">
    <property type="nucleotide sequence ID" value="NZ_JBGMEK010000066.1"/>
</dbReference>
<comment type="caution">
    <text evidence="1">The sequence shown here is derived from an EMBL/GenBank/DDBJ whole genome shotgun (WGS) entry which is preliminary data.</text>
</comment>